<accession>A0A0D7AZ91</accession>
<dbReference type="AlphaFoldDB" id="A0A0D7AZ91"/>
<organism evidence="1 2">
    <name type="scientific">Cylindrobasidium torrendii FP15055 ss-10</name>
    <dbReference type="NCBI Taxonomy" id="1314674"/>
    <lineage>
        <taxon>Eukaryota</taxon>
        <taxon>Fungi</taxon>
        <taxon>Dikarya</taxon>
        <taxon>Basidiomycota</taxon>
        <taxon>Agaricomycotina</taxon>
        <taxon>Agaricomycetes</taxon>
        <taxon>Agaricomycetidae</taxon>
        <taxon>Agaricales</taxon>
        <taxon>Marasmiineae</taxon>
        <taxon>Physalacriaceae</taxon>
        <taxon>Cylindrobasidium</taxon>
    </lineage>
</organism>
<protein>
    <submittedName>
        <fullName evidence="1">Uncharacterized protein</fullName>
    </submittedName>
</protein>
<reference evidence="1 2" key="1">
    <citation type="journal article" date="2015" name="Fungal Genet. Biol.">
        <title>Evolution of novel wood decay mechanisms in Agaricales revealed by the genome sequences of Fistulina hepatica and Cylindrobasidium torrendii.</title>
        <authorList>
            <person name="Floudas D."/>
            <person name="Held B.W."/>
            <person name="Riley R."/>
            <person name="Nagy L.G."/>
            <person name="Koehler G."/>
            <person name="Ransdell A.S."/>
            <person name="Younus H."/>
            <person name="Chow J."/>
            <person name="Chiniquy J."/>
            <person name="Lipzen A."/>
            <person name="Tritt A."/>
            <person name="Sun H."/>
            <person name="Haridas S."/>
            <person name="LaButti K."/>
            <person name="Ohm R.A."/>
            <person name="Kues U."/>
            <person name="Blanchette R.A."/>
            <person name="Grigoriev I.V."/>
            <person name="Minto R.E."/>
            <person name="Hibbett D.S."/>
        </authorList>
    </citation>
    <scope>NUCLEOTIDE SEQUENCE [LARGE SCALE GENOMIC DNA]</scope>
    <source>
        <strain evidence="1 2">FP15055 ss-10</strain>
    </source>
</reference>
<dbReference type="Proteomes" id="UP000054007">
    <property type="component" value="Unassembled WGS sequence"/>
</dbReference>
<evidence type="ECO:0000313" key="1">
    <source>
        <dbReference type="EMBL" id="KIY63275.1"/>
    </source>
</evidence>
<evidence type="ECO:0000313" key="2">
    <source>
        <dbReference type="Proteomes" id="UP000054007"/>
    </source>
</evidence>
<name>A0A0D7AZ91_9AGAR</name>
<dbReference type="EMBL" id="KN880707">
    <property type="protein sequence ID" value="KIY63275.1"/>
    <property type="molecule type" value="Genomic_DNA"/>
</dbReference>
<gene>
    <name evidence="1" type="ORF">CYLTODRAFT_458251</name>
</gene>
<keyword evidence="2" id="KW-1185">Reference proteome</keyword>
<proteinExistence type="predicted"/>
<sequence>MAGFMNADAIKLFRLFSEDKGGSFSTGAIVMDSGLVKMDFGMYAVETSVNIDKFLWFEFRDANAKVNIAYTEVSSRCGDSFATRSSSA</sequence>